<dbReference type="Proteomes" id="UP000515154">
    <property type="component" value="Unplaced"/>
</dbReference>
<keyword evidence="4" id="KW-0804">Transcription</keyword>
<organism evidence="7 8">
    <name type="scientific">Octopus sinensis</name>
    <name type="common">East Asian common octopus</name>
    <dbReference type="NCBI Taxonomy" id="2607531"/>
    <lineage>
        <taxon>Eukaryota</taxon>
        <taxon>Metazoa</taxon>
        <taxon>Spiralia</taxon>
        <taxon>Lophotrochozoa</taxon>
        <taxon>Mollusca</taxon>
        <taxon>Cephalopoda</taxon>
        <taxon>Coleoidea</taxon>
        <taxon>Octopodiformes</taxon>
        <taxon>Octopoda</taxon>
        <taxon>Incirrata</taxon>
        <taxon>Octopodidae</taxon>
        <taxon>Octopus</taxon>
    </lineage>
</organism>
<gene>
    <name evidence="8" type="primary">LOC115228249</name>
</gene>
<evidence type="ECO:0000256" key="1">
    <source>
        <dbReference type="ARBA" id="ARBA00004123"/>
    </source>
</evidence>
<dbReference type="PANTHER" id="PTHR12040">
    <property type="entry name" value="ANTI-SILENCING PROTEIN 1"/>
    <property type="match status" value="1"/>
</dbReference>
<evidence type="ECO:0000313" key="8">
    <source>
        <dbReference type="RefSeq" id="XP_029654739.1"/>
    </source>
</evidence>
<evidence type="ECO:0000256" key="3">
    <source>
        <dbReference type="ARBA" id="ARBA00023015"/>
    </source>
</evidence>
<sequence length="249" mass="28222">MDSINIVNVNILNPEAKLTDSFEIEIMLECYEEFHFDLEWKLTYVGSPKSKEFDQLLDSSVIVRSILVDTPRVTRFDQGMVDLPLPERIHESNSLDRDGEVGDESTEEDIINEPIMDIDGSLSFKDDYYPLKEGPHCVEPDVFARPNRAPQRDIPPTVWPYEQRTRPHIGESSVKYIAYVGDPVDIDHARLGTRTLKVSYAVSELVAKVGKPHTIAERLVKPAMLICAKELLGEQAANILQKSHCLMTQ</sequence>
<comment type="similarity">
    <text evidence="2">Belongs to the ASF1 family.</text>
</comment>
<evidence type="ECO:0000256" key="2">
    <source>
        <dbReference type="ARBA" id="ARBA00006051"/>
    </source>
</evidence>
<keyword evidence="6" id="KW-0539">Nucleus</keyword>
<dbReference type="RefSeq" id="XP_029654739.1">
    <property type="nucleotide sequence ID" value="XM_029798879.1"/>
</dbReference>
<dbReference type="Pfam" id="PF04729">
    <property type="entry name" value="ASF1_hist_chap"/>
    <property type="match status" value="1"/>
</dbReference>
<comment type="subcellular location">
    <subcellularLocation>
        <location evidence="1">Nucleus</location>
    </subcellularLocation>
</comment>
<dbReference type="InterPro" id="IPR036747">
    <property type="entry name" value="ASF1-like_sf"/>
</dbReference>
<dbReference type="InterPro" id="IPR006818">
    <property type="entry name" value="ASF1-like"/>
</dbReference>
<protein>
    <submittedName>
        <fullName evidence="8">Uncharacterized protein LOC115228249</fullName>
    </submittedName>
</protein>
<keyword evidence="7" id="KW-1185">Reference proteome</keyword>
<keyword evidence="5" id="KW-0143">Chaperone</keyword>
<dbReference type="SUPFAM" id="SSF101546">
    <property type="entry name" value="ASF1-like"/>
    <property type="match status" value="1"/>
</dbReference>
<dbReference type="GO" id="GO:0042393">
    <property type="term" value="F:histone binding"/>
    <property type="evidence" value="ECO:0007669"/>
    <property type="project" value="TreeGrafter"/>
</dbReference>
<evidence type="ECO:0000313" key="7">
    <source>
        <dbReference type="Proteomes" id="UP000515154"/>
    </source>
</evidence>
<dbReference type="GO" id="GO:0000785">
    <property type="term" value="C:chromatin"/>
    <property type="evidence" value="ECO:0007669"/>
    <property type="project" value="TreeGrafter"/>
</dbReference>
<dbReference type="GO" id="GO:0005634">
    <property type="term" value="C:nucleus"/>
    <property type="evidence" value="ECO:0007669"/>
    <property type="project" value="UniProtKB-SubCell"/>
</dbReference>
<reference evidence="8" key="1">
    <citation type="submission" date="2025-08" db="UniProtKB">
        <authorList>
            <consortium name="RefSeq"/>
        </authorList>
    </citation>
    <scope>IDENTIFICATION</scope>
</reference>
<dbReference type="AlphaFoldDB" id="A0A6P7TR71"/>
<dbReference type="PANTHER" id="PTHR12040:SF0">
    <property type="entry name" value="HISTONE CHAPERONE ASF1"/>
    <property type="match status" value="1"/>
</dbReference>
<evidence type="ECO:0000256" key="6">
    <source>
        <dbReference type="ARBA" id="ARBA00023242"/>
    </source>
</evidence>
<proteinExistence type="inferred from homology"/>
<name>A0A6P7TR71_9MOLL</name>
<evidence type="ECO:0000256" key="4">
    <source>
        <dbReference type="ARBA" id="ARBA00023163"/>
    </source>
</evidence>
<accession>A0A6P7TR71</accession>
<dbReference type="Gene3D" id="2.60.40.1490">
    <property type="entry name" value="Histone chaperone ASF1-like"/>
    <property type="match status" value="1"/>
</dbReference>
<dbReference type="GO" id="GO:0006335">
    <property type="term" value="P:DNA replication-dependent chromatin assembly"/>
    <property type="evidence" value="ECO:0007669"/>
    <property type="project" value="TreeGrafter"/>
</dbReference>
<evidence type="ECO:0000256" key="5">
    <source>
        <dbReference type="ARBA" id="ARBA00023186"/>
    </source>
</evidence>
<keyword evidence="3" id="KW-0805">Transcription regulation</keyword>
<dbReference type="KEGG" id="osn:115228249"/>